<dbReference type="GO" id="GO:0016020">
    <property type="term" value="C:membrane"/>
    <property type="evidence" value="ECO:0007669"/>
    <property type="project" value="UniProtKB-SubCell"/>
</dbReference>
<sequence>MLGDKGSEEEVEISEAEKQATRRVIRKIDMRLLPVLAVIYAFALIDRINLPTARIAGMDEDLELSEGDRYSIVTMMFFIPYVIFQFPANIIIRKLGAASWLSSLVIAWGAVTIAMGFTHRWTELLGCRVIMGVLEAGYYPGCVYLLSCWYVRYEIQKRFSAFYLLALLATGFSSILAYGLMQMKGLAGLNGWRWIFIIEGIITALLGFLGLAAIIDFPDKATKPGLIIKKPFLTIEEARLVVNRINRDRGDAVVDKLTKQVVLGHLKDWKLWEFAWLYFLNNVVTYSFGYFLPIILKNGMGYSTAMSQILAFPPCVVATIWMFTTAYLADKYRKRGIVIIFNAVMAILGVSMMAFLDRPRDRYAGIFLGISAANSNVPSLLTYMHNNIVGQTKRAIGSALLIGGGAVGGIAASNIFRQQDAPEYTPAMIVVIVTQAVTVVHVLKNFWVYSRSNAKAERGEILIEGQEGFRYTL</sequence>
<feature type="transmembrane region" description="Helical" evidence="6">
    <location>
        <begin position="129"/>
        <end position="150"/>
    </location>
</feature>
<evidence type="ECO:0000256" key="4">
    <source>
        <dbReference type="ARBA" id="ARBA00022989"/>
    </source>
</evidence>
<gene>
    <name evidence="8 10" type="ORF">P152DRAFT_404578</name>
</gene>
<feature type="transmembrane region" description="Helical" evidence="6">
    <location>
        <begin position="70"/>
        <end position="92"/>
    </location>
</feature>
<reference evidence="10" key="3">
    <citation type="submission" date="2025-04" db="UniProtKB">
        <authorList>
            <consortium name="RefSeq"/>
        </authorList>
    </citation>
    <scope>IDENTIFICATION</scope>
    <source>
        <strain evidence="10">CBS 781.70</strain>
    </source>
</reference>
<keyword evidence="5 6" id="KW-0472">Membrane</keyword>
<keyword evidence="3 6" id="KW-0812">Transmembrane</keyword>
<dbReference type="InterPro" id="IPR020846">
    <property type="entry name" value="MFS_dom"/>
</dbReference>
<dbReference type="FunFam" id="1.20.1250.20:FF:000013">
    <property type="entry name" value="MFS general substrate transporter"/>
    <property type="match status" value="1"/>
</dbReference>
<dbReference type="AlphaFoldDB" id="A0A6G1FT04"/>
<dbReference type="OrthoDB" id="3639251at2759"/>
<dbReference type="RefSeq" id="XP_033530491.1">
    <property type="nucleotide sequence ID" value="XM_033676769.1"/>
</dbReference>
<dbReference type="InterPro" id="IPR036259">
    <property type="entry name" value="MFS_trans_sf"/>
</dbReference>
<evidence type="ECO:0000256" key="1">
    <source>
        <dbReference type="ARBA" id="ARBA00004141"/>
    </source>
</evidence>
<feature type="transmembrane region" description="Helical" evidence="6">
    <location>
        <begin position="362"/>
        <end position="383"/>
    </location>
</feature>
<dbReference type="FunFam" id="1.20.1250.20:FF:000018">
    <property type="entry name" value="MFS transporter permease"/>
    <property type="match status" value="1"/>
</dbReference>
<keyword evidence="2" id="KW-0813">Transport</keyword>
<dbReference type="Pfam" id="PF07690">
    <property type="entry name" value="MFS_1"/>
    <property type="match status" value="1"/>
</dbReference>
<evidence type="ECO:0000256" key="3">
    <source>
        <dbReference type="ARBA" id="ARBA00022692"/>
    </source>
</evidence>
<dbReference type="GeneID" id="54417339"/>
<feature type="transmembrane region" description="Helical" evidence="6">
    <location>
        <begin position="336"/>
        <end position="356"/>
    </location>
</feature>
<dbReference type="EMBL" id="ML975178">
    <property type="protein sequence ID" value="KAF1808860.1"/>
    <property type="molecule type" value="Genomic_DNA"/>
</dbReference>
<evidence type="ECO:0000256" key="2">
    <source>
        <dbReference type="ARBA" id="ARBA00022448"/>
    </source>
</evidence>
<dbReference type="PANTHER" id="PTHR43791">
    <property type="entry name" value="PERMEASE-RELATED"/>
    <property type="match status" value="1"/>
</dbReference>
<organism evidence="8">
    <name type="scientific">Eremomyces bilateralis CBS 781.70</name>
    <dbReference type="NCBI Taxonomy" id="1392243"/>
    <lineage>
        <taxon>Eukaryota</taxon>
        <taxon>Fungi</taxon>
        <taxon>Dikarya</taxon>
        <taxon>Ascomycota</taxon>
        <taxon>Pezizomycotina</taxon>
        <taxon>Dothideomycetes</taxon>
        <taxon>Dothideomycetes incertae sedis</taxon>
        <taxon>Eremomycetales</taxon>
        <taxon>Eremomycetaceae</taxon>
        <taxon>Eremomyces</taxon>
    </lineage>
</organism>
<dbReference type="Gene3D" id="1.20.1250.20">
    <property type="entry name" value="MFS general substrate transporter like domains"/>
    <property type="match status" value="2"/>
</dbReference>
<feature type="transmembrane region" description="Helical" evidence="6">
    <location>
        <begin position="395"/>
        <end position="416"/>
    </location>
</feature>
<evidence type="ECO:0000256" key="5">
    <source>
        <dbReference type="ARBA" id="ARBA00023136"/>
    </source>
</evidence>
<feature type="transmembrane region" description="Helical" evidence="6">
    <location>
        <begin position="99"/>
        <end position="117"/>
    </location>
</feature>
<protein>
    <submittedName>
        <fullName evidence="8 10">MFS general substrate transporter</fullName>
    </submittedName>
</protein>
<evidence type="ECO:0000259" key="7">
    <source>
        <dbReference type="PROSITE" id="PS50850"/>
    </source>
</evidence>
<feature type="transmembrane region" description="Helical" evidence="6">
    <location>
        <begin position="308"/>
        <end position="329"/>
    </location>
</feature>
<keyword evidence="4 6" id="KW-1133">Transmembrane helix</keyword>
<comment type="subcellular location">
    <subcellularLocation>
        <location evidence="1">Membrane</location>
        <topology evidence="1">Multi-pass membrane protein</topology>
    </subcellularLocation>
</comment>
<feature type="transmembrane region" description="Helical" evidence="6">
    <location>
        <begin position="32"/>
        <end position="50"/>
    </location>
</feature>
<reference evidence="8 10" key="1">
    <citation type="submission" date="2020-01" db="EMBL/GenBank/DDBJ databases">
        <authorList>
            <consortium name="DOE Joint Genome Institute"/>
            <person name="Haridas S."/>
            <person name="Albert R."/>
            <person name="Binder M."/>
            <person name="Bloem J."/>
            <person name="Labutti K."/>
            <person name="Salamov A."/>
            <person name="Andreopoulos B."/>
            <person name="Baker S.E."/>
            <person name="Barry K."/>
            <person name="Bills G."/>
            <person name="Bluhm B.H."/>
            <person name="Cannon C."/>
            <person name="Castanera R."/>
            <person name="Culley D.E."/>
            <person name="Daum C."/>
            <person name="Ezra D."/>
            <person name="Gonzalez J.B."/>
            <person name="Henrissat B."/>
            <person name="Kuo A."/>
            <person name="Liang C."/>
            <person name="Lipzen A."/>
            <person name="Lutzoni F."/>
            <person name="Magnuson J."/>
            <person name="Mondo S."/>
            <person name="Nolan M."/>
            <person name="Ohm R."/>
            <person name="Pangilinan J."/>
            <person name="Park H.-J."/>
            <person name="Ramirez L."/>
            <person name="Alfaro M."/>
            <person name="Sun H."/>
            <person name="Tritt A."/>
            <person name="Yoshinaga Y."/>
            <person name="Zwiers L.-H."/>
            <person name="Turgeon B.G."/>
            <person name="Goodwin S.B."/>
            <person name="Spatafora J.W."/>
            <person name="Crous P.W."/>
            <person name="Grigoriev I.V."/>
        </authorList>
    </citation>
    <scope>NUCLEOTIDE SEQUENCE</scope>
    <source>
        <strain evidence="8 10">CBS 781.70</strain>
    </source>
</reference>
<dbReference type="Proteomes" id="UP000504638">
    <property type="component" value="Unplaced"/>
</dbReference>
<dbReference type="SUPFAM" id="SSF103473">
    <property type="entry name" value="MFS general substrate transporter"/>
    <property type="match status" value="1"/>
</dbReference>
<evidence type="ECO:0000313" key="9">
    <source>
        <dbReference type="Proteomes" id="UP000504638"/>
    </source>
</evidence>
<keyword evidence="9" id="KW-1185">Reference proteome</keyword>
<name>A0A6G1FT04_9PEZI</name>
<feature type="transmembrane region" description="Helical" evidence="6">
    <location>
        <begin position="428"/>
        <end position="448"/>
    </location>
</feature>
<feature type="domain" description="Major facilitator superfamily (MFS) profile" evidence="7">
    <location>
        <begin position="32"/>
        <end position="453"/>
    </location>
</feature>
<dbReference type="PANTHER" id="PTHR43791:SF47">
    <property type="entry name" value="MAJOR FACILITATOR SUPERFAMILY (MFS) PROFILE DOMAIN-CONTAINING PROTEIN-RELATED"/>
    <property type="match status" value="1"/>
</dbReference>
<feature type="transmembrane region" description="Helical" evidence="6">
    <location>
        <begin position="162"/>
        <end position="180"/>
    </location>
</feature>
<feature type="transmembrane region" description="Helical" evidence="6">
    <location>
        <begin position="192"/>
        <end position="215"/>
    </location>
</feature>
<dbReference type="PROSITE" id="PS50850">
    <property type="entry name" value="MFS"/>
    <property type="match status" value="1"/>
</dbReference>
<evidence type="ECO:0000313" key="10">
    <source>
        <dbReference type="RefSeq" id="XP_033530491.1"/>
    </source>
</evidence>
<accession>A0A6G1FT04</accession>
<proteinExistence type="predicted"/>
<dbReference type="GO" id="GO:0022857">
    <property type="term" value="F:transmembrane transporter activity"/>
    <property type="evidence" value="ECO:0007669"/>
    <property type="project" value="InterPro"/>
</dbReference>
<reference evidence="10" key="2">
    <citation type="submission" date="2020-04" db="EMBL/GenBank/DDBJ databases">
        <authorList>
            <consortium name="NCBI Genome Project"/>
        </authorList>
    </citation>
    <scope>NUCLEOTIDE SEQUENCE</scope>
    <source>
        <strain evidence="10">CBS 781.70</strain>
    </source>
</reference>
<dbReference type="InterPro" id="IPR011701">
    <property type="entry name" value="MFS"/>
</dbReference>
<evidence type="ECO:0000256" key="6">
    <source>
        <dbReference type="SAM" id="Phobius"/>
    </source>
</evidence>
<evidence type="ECO:0000313" key="8">
    <source>
        <dbReference type="EMBL" id="KAF1808860.1"/>
    </source>
</evidence>
<feature type="transmembrane region" description="Helical" evidence="6">
    <location>
        <begin position="275"/>
        <end position="296"/>
    </location>
</feature>